<dbReference type="AlphaFoldDB" id="A0A329CUM0"/>
<reference evidence="1 2" key="1">
    <citation type="submission" date="2018-06" db="EMBL/GenBank/DDBJ databases">
        <title>Genomic Encyclopedia of Type Strains, Phase III (KMG-III): the genomes of soil and plant-associated and newly described type strains.</title>
        <authorList>
            <person name="Whitman W."/>
        </authorList>
    </citation>
    <scope>NUCLEOTIDE SEQUENCE [LARGE SCALE GENOMIC DNA]</scope>
    <source>
        <strain evidence="1 2">LMG 23644</strain>
    </source>
</reference>
<comment type="caution">
    <text evidence="1">The sequence shown here is derived from an EMBL/GenBank/DDBJ whole genome shotgun (WGS) entry which is preliminary data.</text>
</comment>
<proteinExistence type="predicted"/>
<name>A0A329CUM0_9BURK</name>
<accession>A0A329CUM0</accession>
<evidence type="ECO:0000313" key="1">
    <source>
        <dbReference type="EMBL" id="RAS38299.1"/>
    </source>
</evidence>
<evidence type="ECO:0000313" key="2">
    <source>
        <dbReference type="Proteomes" id="UP000248918"/>
    </source>
</evidence>
<organism evidence="1 2">
    <name type="scientific">Paraburkholderia bryophila</name>
    <dbReference type="NCBI Taxonomy" id="420952"/>
    <lineage>
        <taxon>Bacteria</taxon>
        <taxon>Pseudomonadati</taxon>
        <taxon>Pseudomonadota</taxon>
        <taxon>Betaproteobacteria</taxon>
        <taxon>Burkholderiales</taxon>
        <taxon>Burkholderiaceae</taxon>
        <taxon>Paraburkholderia</taxon>
    </lineage>
</organism>
<dbReference type="Proteomes" id="UP000248918">
    <property type="component" value="Unassembled WGS sequence"/>
</dbReference>
<sequence>MISQGSTFKTTVSARRQNLRCQRDNLAILSGKFGTRVVRVVGRAADLYYDWKVEVLGSPIWAIDARSDAPAFTNLGFVMDGQLMPLTETDDIELAIA</sequence>
<dbReference type="EMBL" id="QLTK01000002">
    <property type="protein sequence ID" value="RAS38299.1"/>
    <property type="molecule type" value="Genomic_DNA"/>
</dbReference>
<dbReference type="RefSeq" id="WP_111929841.1">
    <property type="nucleotide sequence ID" value="NZ_CADFFP010000001.1"/>
</dbReference>
<gene>
    <name evidence="1" type="ORF">BX591_102595</name>
</gene>
<protein>
    <submittedName>
        <fullName evidence="1">Uncharacterized protein</fullName>
    </submittedName>
</protein>
<dbReference type="OrthoDB" id="9842965at2"/>